<name>A0A9X8EN31_PSEPU</name>
<keyword evidence="1" id="KW-1133">Transmembrane helix</keyword>
<organism evidence="2 3">
    <name type="scientific">Pseudomonas putida</name>
    <name type="common">Arthrobacter siderocapsulatus</name>
    <dbReference type="NCBI Taxonomy" id="303"/>
    <lineage>
        <taxon>Bacteria</taxon>
        <taxon>Pseudomonadati</taxon>
        <taxon>Pseudomonadota</taxon>
        <taxon>Gammaproteobacteria</taxon>
        <taxon>Pseudomonadales</taxon>
        <taxon>Pseudomonadaceae</taxon>
        <taxon>Pseudomonas</taxon>
    </lineage>
</organism>
<feature type="transmembrane region" description="Helical" evidence="1">
    <location>
        <begin position="21"/>
        <end position="40"/>
    </location>
</feature>
<dbReference type="Proteomes" id="UP000269115">
    <property type="component" value="Unassembled WGS sequence"/>
</dbReference>
<reference evidence="2 3" key="1">
    <citation type="submission" date="2018-11" db="EMBL/GenBank/DDBJ databases">
        <title>Genomic analyses of the natural microbiome of Caenorhabditis elegans.</title>
        <authorList>
            <person name="Samuel B."/>
        </authorList>
    </citation>
    <scope>NUCLEOTIDE SEQUENCE [LARGE SCALE GENOMIC DNA]</scope>
    <source>
        <strain evidence="2 3">BIGb0473</strain>
    </source>
</reference>
<protein>
    <submittedName>
        <fullName evidence="2">Uncharacterized protein</fullName>
    </submittedName>
</protein>
<evidence type="ECO:0000313" key="2">
    <source>
        <dbReference type="EMBL" id="ROQ53625.1"/>
    </source>
</evidence>
<feature type="transmembrane region" description="Helical" evidence="1">
    <location>
        <begin position="52"/>
        <end position="75"/>
    </location>
</feature>
<keyword evidence="1" id="KW-0472">Membrane</keyword>
<accession>A0A9X8EN31</accession>
<proteinExistence type="predicted"/>
<keyword evidence="1" id="KW-0812">Transmembrane</keyword>
<gene>
    <name evidence="2" type="ORF">EDF85_1389</name>
</gene>
<evidence type="ECO:0000256" key="1">
    <source>
        <dbReference type="SAM" id="Phobius"/>
    </source>
</evidence>
<comment type="caution">
    <text evidence="2">The sequence shown here is derived from an EMBL/GenBank/DDBJ whole genome shotgun (WGS) entry which is preliminary data.</text>
</comment>
<dbReference type="EMBL" id="RJUR01000011">
    <property type="protein sequence ID" value="ROQ53625.1"/>
    <property type="molecule type" value="Genomic_DNA"/>
</dbReference>
<sequence length="85" mass="9164">MATSSKNNDGDKKAIEASIKRSLRIALAAILVIALVIPITESIFVNSATRAFVMRSIDFIALVTMILSFSNALLLDQRLNKSAGL</sequence>
<dbReference type="AlphaFoldDB" id="A0A9X8EN31"/>
<evidence type="ECO:0000313" key="3">
    <source>
        <dbReference type="Proteomes" id="UP000269115"/>
    </source>
</evidence>